<sequence>MLETKDRIESNNTIRSNSISILLITSSLFFFTIPHRKRLVCFHCQLDSNGIIYVKELQAKDKEIIIFPRVIGLITELSIDSRLVRANRWKCTICFPSTQKQRTNWH</sequence>
<keyword evidence="1" id="KW-1133">Transmembrane helix</keyword>
<reference evidence="2" key="1">
    <citation type="submission" date="2021-05" db="EMBL/GenBank/DDBJ databases">
        <authorList>
            <person name="Alioto T."/>
            <person name="Alioto T."/>
            <person name="Gomez Garrido J."/>
        </authorList>
    </citation>
    <scope>NUCLEOTIDE SEQUENCE</scope>
</reference>
<protein>
    <submittedName>
        <fullName evidence="2">Uncharacterized protein</fullName>
    </submittedName>
</protein>
<evidence type="ECO:0000256" key="1">
    <source>
        <dbReference type="SAM" id="Phobius"/>
    </source>
</evidence>
<feature type="transmembrane region" description="Helical" evidence="1">
    <location>
        <begin position="14"/>
        <end position="33"/>
    </location>
</feature>
<dbReference type="EMBL" id="HBUF01468982">
    <property type="protein sequence ID" value="CAG6744531.1"/>
    <property type="molecule type" value="Transcribed_RNA"/>
</dbReference>
<evidence type="ECO:0000313" key="2">
    <source>
        <dbReference type="EMBL" id="CAG6744531.1"/>
    </source>
</evidence>
<name>A0A8D8ZE80_9HEMI</name>
<organism evidence="2">
    <name type="scientific">Cacopsylla melanoneura</name>
    <dbReference type="NCBI Taxonomy" id="428564"/>
    <lineage>
        <taxon>Eukaryota</taxon>
        <taxon>Metazoa</taxon>
        <taxon>Ecdysozoa</taxon>
        <taxon>Arthropoda</taxon>
        <taxon>Hexapoda</taxon>
        <taxon>Insecta</taxon>
        <taxon>Pterygota</taxon>
        <taxon>Neoptera</taxon>
        <taxon>Paraneoptera</taxon>
        <taxon>Hemiptera</taxon>
        <taxon>Sternorrhyncha</taxon>
        <taxon>Psylloidea</taxon>
        <taxon>Psyllidae</taxon>
        <taxon>Psyllinae</taxon>
        <taxon>Cacopsylla</taxon>
    </lineage>
</organism>
<accession>A0A8D8ZE80</accession>
<keyword evidence="1" id="KW-0812">Transmembrane</keyword>
<proteinExistence type="predicted"/>
<dbReference type="AlphaFoldDB" id="A0A8D8ZE80"/>
<keyword evidence="1" id="KW-0472">Membrane</keyword>